<reference evidence="1 2" key="1">
    <citation type="submission" date="2016-07" db="EMBL/GenBank/DDBJ databases">
        <title>Pervasive Adenine N6-methylation of Active Genes in Fungi.</title>
        <authorList>
            <consortium name="DOE Joint Genome Institute"/>
            <person name="Mondo S.J."/>
            <person name="Dannebaum R.O."/>
            <person name="Kuo R.C."/>
            <person name="Labutti K."/>
            <person name="Haridas S."/>
            <person name="Kuo A."/>
            <person name="Salamov A."/>
            <person name="Ahrendt S.R."/>
            <person name="Lipzen A."/>
            <person name="Sullivan W."/>
            <person name="Andreopoulos W.B."/>
            <person name="Clum A."/>
            <person name="Lindquist E."/>
            <person name="Daum C."/>
            <person name="Ramamoorthy G.K."/>
            <person name="Gryganskyi A."/>
            <person name="Culley D."/>
            <person name="Magnuson J.K."/>
            <person name="James T.Y."/>
            <person name="O'Malley M.A."/>
            <person name="Stajich J.E."/>
            <person name="Spatafora J.W."/>
            <person name="Visel A."/>
            <person name="Grigoriev I.V."/>
        </authorList>
    </citation>
    <scope>NUCLEOTIDE SEQUENCE [LARGE SCALE GENOMIC DNA]</scope>
    <source>
        <strain evidence="1 2">PL171</strain>
    </source>
</reference>
<evidence type="ECO:0000313" key="2">
    <source>
        <dbReference type="Proteomes" id="UP000193411"/>
    </source>
</evidence>
<dbReference type="EMBL" id="MCFL01000025">
    <property type="protein sequence ID" value="ORZ34934.1"/>
    <property type="molecule type" value="Genomic_DNA"/>
</dbReference>
<dbReference type="Proteomes" id="UP000193411">
    <property type="component" value="Unassembled WGS sequence"/>
</dbReference>
<keyword evidence="2" id="KW-1185">Reference proteome</keyword>
<evidence type="ECO:0000313" key="1">
    <source>
        <dbReference type="EMBL" id="ORZ34934.1"/>
    </source>
</evidence>
<protein>
    <submittedName>
        <fullName evidence="1">Uncharacterized protein</fullName>
    </submittedName>
</protein>
<gene>
    <name evidence="1" type="ORF">BCR44DRAFT_25798</name>
</gene>
<dbReference type="AlphaFoldDB" id="A0A1Y2HLT9"/>
<comment type="caution">
    <text evidence="1">The sequence shown here is derived from an EMBL/GenBank/DDBJ whole genome shotgun (WGS) entry which is preliminary data.</text>
</comment>
<organism evidence="1 2">
    <name type="scientific">Catenaria anguillulae PL171</name>
    <dbReference type="NCBI Taxonomy" id="765915"/>
    <lineage>
        <taxon>Eukaryota</taxon>
        <taxon>Fungi</taxon>
        <taxon>Fungi incertae sedis</taxon>
        <taxon>Blastocladiomycota</taxon>
        <taxon>Blastocladiomycetes</taxon>
        <taxon>Blastocladiales</taxon>
        <taxon>Catenariaceae</taxon>
        <taxon>Catenaria</taxon>
    </lineage>
</organism>
<accession>A0A1Y2HLT9</accession>
<sequence>MTATAPHTVFAASQLHAPSTLGIDITFWEALLLDKTLISGQVPEHQVQFILLYDLLSLLPISIPVQVRTIKLTHVSVSELPTGSDKCRIFLPGATTTSFDWSPDRLNVYCDKFGRVFDVRIG</sequence>
<name>A0A1Y2HLT9_9FUNG</name>
<proteinExistence type="predicted"/>